<evidence type="ECO:0000313" key="4">
    <source>
        <dbReference type="EMBL" id="OAQ38031.1"/>
    </source>
</evidence>
<dbReference type="Gene3D" id="2.40.50.1020">
    <property type="entry name" value="LytTr DNA-binding domain"/>
    <property type="match status" value="1"/>
</dbReference>
<dbReference type="Gene3D" id="3.40.50.2300">
    <property type="match status" value="1"/>
</dbReference>
<feature type="domain" description="Response regulatory" evidence="2">
    <location>
        <begin position="3"/>
        <end position="114"/>
    </location>
</feature>
<keyword evidence="4" id="KW-0238">DNA-binding</keyword>
<dbReference type="GO" id="GO:0003677">
    <property type="term" value="F:DNA binding"/>
    <property type="evidence" value="ECO:0007669"/>
    <property type="project" value="UniProtKB-KW"/>
</dbReference>
<proteinExistence type="predicted"/>
<dbReference type="OrthoDB" id="9787344at2"/>
<dbReference type="Pfam" id="PF00072">
    <property type="entry name" value="Response_reg"/>
    <property type="match status" value="1"/>
</dbReference>
<dbReference type="PROSITE" id="PS50110">
    <property type="entry name" value="RESPONSE_REGULATORY"/>
    <property type="match status" value="1"/>
</dbReference>
<dbReference type="PANTHER" id="PTHR37299">
    <property type="entry name" value="TRANSCRIPTIONAL REGULATOR-RELATED"/>
    <property type="match status" value="1"/>
</dbReference>
<name>A0A179DAG5_9SPHI</name>
<dbReference type="Pfam" id="PF04397">
    <property type="entry name" value="LytTR"/>
    <property type="match status" value="1"/>
</dbReference>
<evidence type="ECO:0000256" key="1">
    <source>
        <dbReference type="PROSITE-ProRule" id="PRU00169"/>
    </source>
</evidence>
<reference evidence="4 5" key="1">
    <citation type="submission" date="2016-04" db="EMBL/GenBank/DDBJ databases">
        <authorList>
            <person name="Evans L.H."/>
            <person name="Alamgir A."/>
            <person name="Owens N."/>
            <person name="Weber N.D."/>
            <person name="Virtaneva K."/>
            <person name="Barbian K."/>
            <person name="Babar A."/>
            <person name="Rosenke K."/>
        </authorList>
    </citation>
    <scope>NUCLEOTIDE SEQUENCE [LARGE SCALE GENOMIC DNA]</scope>
    <source>
        <strain evidence="4 5">CCM 8644</strain>
    </source>
</reference>
<gene>
    <name evidence="4" type="ORF">A5893_16680</name>
</gene>
<dbReference type="SMART" id="SM00448">
    <property type="entry name" value="REC"/>
    <property type="match status" value="1"/>
</dbReference>
<accession>A0A179DAG5</accession>
<protein>
    <submittedName>
        <fullName evidence="4">DNA-binding response regulator</fullName>
    </submittedName>
</protein>
<dbReference type="SUPFAM" id="SSF52172">
    <property type="entry name" value="CheY-like"/>
    <property type="match status" value="1"/>
</dbReference>
<feature type="modified residue" description="4-aspartylphosphate" evidence="1">
    <location>
        <position position="54"/>
    </location>
</feature>
<dbReference type="EMBL" id="LWHJ01000032">
    <property type="protein sequence ID" value="OAQ38031.1"/>
    <property type="molecule type" value="Genomic_DNA"/>
</dbReference>
<evidence type="ECO:0000259" key="3">
    <source>
        <dbReference type="PROSITE" id="PS50930"/>
    </source>
</evidence>
<sequence length="237" mass="27592">MINCLVIDDEKLARELMEDNINQVPFLNLKGLCKNGIGALEIIKNEKIDLIFLDIQMPGISGLQLLKTLAKPPMVILVTAYEKYALDGFDLDVLDYLLKPVPFDRFLKAANKAYDLYNLTYQNENSQNIKNDYLFVNEDYANIKIKIEDIEYIEALKDYIKIYLLGNDKPIITRLSMRYLEEKLPVNDFLRIHKSFIVSLNHMIAFKRNHVILPNKEISVSDHYRDSLIQHINNKNL</sequence>
<dbReference type="PANTHER" id="PTHR37299:SF1">
    <property type="entry name" value="STAGE 0 SPORULATION PROTEIN A HOMOLOG"/>
    <property type="match status" value="1"/>
</dbReference>
<organism evidence="4 5">
    <name type="scientific">Pedobacter psychrophilus</name>
    <dbReference type="NCBI Taxonomy" id="1826909"/>
    <lineage>
        <taxon>Bacteria</taxon>
        <taxon>Pseudomonadati</taxon>
        <taxon>Bacteroidota</taxon>
        <taxon>Sphingobacteriia</taxon>
        <taxon>Sphingobacteriales</taxon>
        <taxon>Sphingobacteriaceae</taxon>
        <taxon>Pedobacter</taxon>
    </lineage>
</organism>
<dbReference type="GO" id="GO:0000156">
    <property type="term" value="F:phosphorelay response regulator activity"/>
    <property type="evidence" value="ECO:0007669"/>
    <property type="project" value="InterPro"/>
</dbReference>
<comment type="caution">
    <text evidence="4">The sequence shown here is derived from an EMBL/GenBank/DDBJ whole genome shotgun (WGS) entry which is preliminary data.</text>
</comment>
<dbReference type="InterPro" id="IPR007492">
    <property type="entry name" value="LytTR_DNA-bd_dom"/>
</dbReference>
<dbReference type="InterPro" id="IPR046947">
    <property type="entry name" value="LytR-like"/>
</dbReference>
<dbReference type="SMART" id="SM00850">
    <property type="entry name" value="LytTR"/>
    <property type="match status" value="1"/>
</dbReference>
<dbReference type="STRING" id="1826909.A5893_16680"/>
<evidence type="ECO:0000313" key="5">
    <source>
        <dbReference type="Proteomes" id="UP000078459"/>
    </source>
</evidence>
<dbReference type="Proteomes" id="UP000078459">
    <property type="component" value="Unassembled WGS sequence"/>
</dbReference>
<dbReference type="RefSeq" id="WP_068823853.1">
    <property type="nucleotide sequence ID" value="NZ_LWHJ01000032.1"/>
</dbReference>
<evidence type="ECO:0000259" key="2">
    <source>
        <dbReference type="PROSITE" id="PS50110"/>
    </source>
</evidence>
<dbReference type="InterPro" id="IPR001789">
    <property type="entry name" value="Sig_transdc_resp-reg_receiver"/>
</dbReference>
<feature type="domain" description="HTH LytTR-type" evidence="3">
    <location>
        <begin position="143"/>
        <end position="234"/>
    </location>
</feature>
<dbReference type="PROSITE" id="PS50930">
    <property type="entry name" value="HTH_LYTTR"/>
    <property type="match status" value="1"/>
</dbReference>
<dbReference type="InterPro" id="IPR011006">
    <property type="entry name" value="CheY-like_superfamily"/>
</dbReference>
<dbReference type="AlphaFoldDB" id="A0A179DAG5"/>
<keyword evidence="1" id="KW-0597">Phosphoprotein</keyword>
<keyword evidence="5" id="KW-1185">Reference proteome</keyword>
<reference evidence="4 5" key="2">
    <citation type="submission" date="2016-06" db="EMBL/GenBank/DDBJ databases">
        <title>Pedobacter psychrophilus sp. nov., isolated from Antarctic fragmentary rock.</title>
        <authorList>
            <person name="Svec P."/>
        </authorList>
    </citation>
    <scope>NUCLEOTIDE SEQUENCE [LARGE SCALE GENOMIC DNA]</scope>
    <source>
        <strain evidence="4 5">CCM 8644</strain>
    </source>
</reference>